<evidence type="ECO:0000313" key="9">
    <source>
        <dbReference type="EMBL" id="KLT42215.1"/>
    </source>
</evidence>
<dbReference type="InterPro" id="IPR001494">
    <property type="entry name" value="Importin-beta_N"/>
</dbReference>
<comment type="similarity">
    <text evidence="3">Belongs to the XPO2/CSE1 family.</text>
</comment>
<dbReference type="SUPFAM" id="SSF48371">
    <property type="entry name" value="ARM repeat"/>
    <property type="match status" value="1"/>
</dbReference>
<dbReference type="GO" id="GO:0005049">
    <property type="term" value="F:nuclear export signal receptor activity"/>
    <property type="evidence" value="ECO:0007669"/>
    <property type="project" value="TreeGrafter"/>
</dbReference>
<reference evidence="9 10" key="1">
    <citation type="submission" date="2015-03" db="EMBL/GenBank/DDBJ databases">
        <title>Genomics and transcriptomics of the oil-accumulating basidiomycete yeast T. oleaginosus allow insights into substrate utilization and the diverse evolutionary trajectories of mating systems in fungi.</title>
        <authorList>
            <consortium name="DOE Joint Genome Institute"/>
            <person name="Kourist R."/>
            <person name="Kracht O."/>
            <person name="Bracharz F."/>
            <person name="Lipzen A."/>
            <person name="Nolan M."/>
            <person name="Ohm R."/>
            <person name="Grigoriev I."/>
            <person name="Sun S."/>
            <person name="Heitman J."/>
            <person name="Bruck T."/>
            <person name="Nowrousian M."/>
        </authorList>
    </citation>
    <scope>NUCLEOTIDE SEQUENCE [LARGE SCALE GENOMIC DNA]</scope>
    <source>
        <strain evidence="9 10">IBC0246</strain>
    </source>
</reference>
<dbReference type="PANTHER" id="PTHR10997">
    <property type="entry name" value="IMPORTIN-7, 8, 11"/>
    <property type="match status" value="1"/>
</dbReference>
<dbReference type="PANTHER" id="PTHR10997:SF8">
    <property type="entry name" value="EXPORTIN-2"/>
    <property type="match status" value="1"/>
</dbReference>
<dbReference type="Pfam" id="PF03378">
    <property type="entry name" value="CAS_CSE1"/>
    <property type="match status" value="1"/>
</dbReference>
<dbReference type="InterPro" id="IPR005043">
    <property type="entry name" value="XPO2_C"/>
</dbReference>
<evidence type="ECO:0000256" key="7">
    <source>
        <dbReference type="ARBA" id="ARBA00023242"/>
    </source>
</evidence>
<dbReference type="GO" id="GO:0005635">
    <property type="term" value="C:nuclear envelope"/>
    <property type="evidence" value="ECO:0007669"/>
    <property type="project" value="TreeGrafter"/>
</dbReference>
<dbReference type="Pfam" id="PF08506">
    <property type="entry name" value="Cse1"/>
    <property type="match status" value="1"/>
</dbReference>
<keyword evidence="4" id="KW-0813">Transport</keyword>
<dbReference type="InterPro" id="IPR011989">
    <property type="entry name" value="ARM-like"/>
</dbReference>
<dbReference type="GO" id="GO:0005829">
    <property type="term" value="C:cytosol"/>
    <property type="evidence" value="ECO:0007669"/>
    <property type="project" value="TreeGrafter"/>
</dbReference>
<feature type="domain" description="Importin N-terminal" evidence="8">
    <location>
        <begin position="29"/>
        <end position="101"/>
    </location>
</feature>
<evidence type="ECO:0000256" key="4">
    <source>
        <dbReference type="ARBA" id="ARBA00022448"/>
    </source>
</evidence>
<evidence type="ECO:0000313" key="10">
    <source>
        <dbReference type="Proteomes" id="UP000053611"/>
    </source>
</evidence>
<dbReference type="GO" id="GO:0031267">
    <property type="term" value="F:small GTPase binding"/>
    <property type="evidence" value="ECO:0007669"/>
    <property type="project" value="InterPro"/>
</dbReference>
<dbReference type="GeneID" id="28987300"/>
<dbReference type="PROSITE" id="PS50166">
    <property type="entry name" value="IMPORTIN_B_NT"/>
    <property type="match status" value="1"/>
</dbReference>
<dbReference type="SMART" id="SM00913">
    <property type="entry name" value="IBN_N"/>
    <property type="match status" value="1"/>
</dbReference>
<dbReference type="GO" id="GO:0006606">
    <property type="term" value="P:protein import into nucleus"/>
    <property type="evidence" value="ECO:0007669"/>
    <property type="project" value="TreeGrafter"/>
</dbReference>
<name>A0A0J0XM68_9TREE</name>
<protein>
    <submittedName>
        <fullName evidence="9">Cse1-domain-containing protein</fullName>
    </submittedName>
</protein>
<keyword evidence="5" id="KW-0963">Cytoplasm</keyword>
<dbReference type="STRING" id="879819.A0A0J0XM68"/>
<dbReference type="Proteomes" id="UP000053611">
    <property type="component" value="Unassembled WGS sequence"/>
</dbReference>
<evidence type="ECO:0000259" key="8">
    <source>
        <dbReference type="PROSITE" id="PS50166"/>
    </source>
</evidence>
<evidence type="ECO:0000256" key="1">
    <source>
        <dbReference type="ARBA" id="ARBA00004123"/>
    </source>
</evidence>
<keyword evidence="7" id="KW-0539">Nucleus</keyword>
<evidence type="ECO:0000256" key="2">
    <source>
        <dbReference type="ARBA" id="ARBA00004496"/>
    </source>
</evidence>
<proteinExistence type="inferred from homology"/>
<dbReference type="InterPro" id="IPR013713">
    <property type="entry name" value="XPO2_central"/>
</dbReference>
<comment type="subcellular location">
    <subcellularLocation>
        <location evidence="2">Cytoplasm</location>
    </subcellularLocation>
    <subcellularLocation>
        <location evidence="1">Nucleus</location>
    </subcellularLocation>
</comment>
<dbReference type="GO" id="GO:0006611">
    <property type="term" value="P:protein export from nucleus"/>
    <property type="evidence" value="ECO:0007669"/>
    <property type="project" value="TreeGrafter"/>
</dbReference>
<sequence length="985" mass="109888">MQADQQSLAALSKYLADTVSPDATARRSAEDSLRKAEGQPGFLQVVLELVRSDSADMVVRQAAGVYFKNTVKRLWEGDEDVQIAPVDKAAVKKQLVPLMIALGTPQTARLQSQIGEGLSTIASIDFPEQWEGLVDELVSSLTPDNFVINNGVLATAHSIFKRWRSQFRSDRLFSEINHVLGRFMQPHFQLFQHVDSLLSSDQPLPPNSSTQLLAQALLSLIQLFHDLSSQDLPPFIEDHMSQYMGWLLKYLSWERPELKGDDDDDAPGPLQKIRASICGVAELFAQKYGEDFPQLGEFVNGTWQMLTNVGLGTRDDVLVSRALKFLSVVVKMGSHRAMFASPDTLKLFCEKIILPNMSIREHEEEMFEDDPIEYIRRDLEPSAESDTRRAAATEFTQSLMTHFESEVTNIIQTYINTFLAQYQQNPQANWKSKDTAIYLLTSIASRGSTAQRGVTSVNVLVDIVDFFGKNVFADLQAPPGSVHPILTVDAIKYLYTFRNQLTKEQLTSVLPLLVQHLASDNYVIYSYAAIAIERILFLKDDNRQPLFSPVDIRPFAESALMALFTQIEKGATPEKIAENDYLMKCAMRIIIIARGELAPQYEGVLNRLVSILGQISKNPSNPRFSQYAFESVSALIRFVCEAQPATLPKFEAAIFGPAEVILSQDIVEFIPFIFQILAQLLELHAPNDLSGEYQQLLTPLLSAQLWEQRGNIPALTRLWKALLMRGAKVIVDNNQLQGLLGIVQRLINSKINDVFAFELLQAMYEFIPLSNMQQYSQSIFMLILTRLQTNSTPQFSQAVVYFLCYLAVVDNVGPDAVVAIIDGIQPGLFGQLLKGVVLPNTQKAPQRSRRLIEVGLIKYLTKSDALLQQPGVQYWPPTFLALVDLFTLPQDLTYSTGTADDLTALDPEDAGFQSSFTKLGASERTAHDPIKNIPDTKKYASSELARRSKEHPGVLPPLVQQAQSAEGSKVPEFVQSMSANGDTIV</sequence>
<dbReference type="Pfam" id="PF03810">
    <property type="entry name" value="IBN_N"/>
    <property type="match status" value="1"/>
</dbReference>
<evidence type="ECO:0000256" key="6">
    <source>
        <dbReference type="ARBA" id="ARBA00022927"/>
    </source>
</evidence>
<keyword evidence="10" id="KW-1185">Reference proteome</keyword>
<accession>A0A0J0XM68</accession>
<keyword evidence="6" id="KW-0653">Protein transport</keyword>
<dbReference type="InterPro" id="IPR016024">
    <property type="entry name" value="ARM-type_fold"/>
</dbReference>
<evidence type="ECO:0000256" key="5">
    <source>
        <dbReference type="ARBA" id="ARBA00022490"/>
    </source>
</evidence>
<dbReference type="Gene3D" id="1.25.10.10">
    <property type="entry name" value="Leucine-rich Repeat Variant"/>
    <property type="match status" value="1"/>
</dbReference>
<dbReference type="FunFam" id="1.25.10.10:FF:000057">
    <property type="entry name" value="Exportin-2 isoform 1"/>
    <property type="match status" value="1"/>
</dbReference>
<dbReference type="EMBL" id="KQ087208">
    <property type="protein sequence ID" value="KLT42215.1"/>
    <property type="molecule type" value="Genomic_DNA"/>
</dbReference>
<gene>
    <name evidence="9" type="ORF">CC85DRAFT_328440</name>
</gene>
<dbReference type="AlphaFoldDB" id="A0A0J0XM68"/>
<organism evidence="9 10">
    <name type="scientific">Cutaneotrichosporon oleaginosum</name>
    <dbReference type="NCBI Taxonomy" id="879819"/>
    <lineage>
        <taxon>Eukaryota</taxon>
        <taxon>Fungi</taxon>
        <taxon>Dikarya</taxon>
        <taxon>Basidiomycota</taxon>
        <taxon>Agaricomycotina</taxon>
        <taxon>Tremellomycetes</taxon>
        <taxon>Trichosporonales</taxon>
        <taxon>Trichosporonaceae</taxon>
        <taxon>Cutaneotrichosporon</taxon>
    </lineage>
</organism>
<dbReference type="OrthoDB" id="3268246at2759"/>
<evidence type="ECO:0000256" key="3">
    <source>
        <dbReference type="ARBA" id="ARBA00008669"/>
    </source>
</evidence>